<dbReference type="EMBL" id="QDAG01000001">
    <property type="protein sequence ID" value="KAE8130181.1"/>
    <property type="molecule type" value="Genomic_DNA"/>
</dbReference>
<dbReference type="AlphaFoldDB" id="A0A5N6S9U8"/>
<protein>
    <submittedName>
        <fullName evidence="1">Uncharacterized protein</fullName>
    </submittedName>
</protein>
<reference evidence="1 2" key="1">
    <citation type="submission" date="2018-04" db="EMBL/GenBank/DDBJ databases">
        <authorList>
            <person name="Eckel V.P."/>
            <person name="Vogel R.F."/>
        </authorList>
    </citation>
    <scope>NUCLEOTIDE SEQUENCE [LARGE SCALE GENOMIC DNA]</scope>
    <source>
        <strain evidence="2">TMW 2.1764</strain>
    </source>
</reference>
<sequence length="128" mass="13815">MPLMLADCLAAQPSARFMPRSAAQLVTRLVMACVHASSVKVVAAGPQAIPGYVVEGLGYRRVARYSASYAMPVWAIMGKSLRNQKRIWELPSSIAIFPIQAPALHTVIAVLTDMAPMSGRPAAERTYC</sequence>
<accession>A0A5N6S9U8</accession>
<evidence type="ECO:0000313" key="1">
    <source>
        <dbReference type="EMBL" id="KAE8130181.1"/>
    </source>
</evidence>
<keyword evidence="2" id="KW-1185">Reference proteome</keyword>
<gene>
    <name evidence="1" type="ORF">DDE84_00975</name>
</gene>
<evidence type="ECO:0000313" key="2">
    <source>
        <dbReference type="Proteomes" id="UP000325415"/>
    </source>
</evidence>
<organism evidence="1 2">
    <name type="scientific">Bifidobacterium tibiigranuli</name>
    <dbReference type="NCBI Taxonomy" id="2172043"/>
    <lineage>
        <taxon>Bacteria</taxon>
        <taxon>Bacillati</taxon>
        <taxon>Actinomycetota</taxon>
        <taxon>Actinomycetes</taxon>
        <taxon>Bifidobacteriales</taxon>
        <taxon>Bifidobacteriaceae</taxon>
        <taxon>Bifidobacterium</taxon>
    </lineage>
</organism>
<comment type="caution">
    <text evidence="1">The sequence shown here is derived from an EMBL/GenBank/DDBJ whole genome shotgun (WGS) entry which is preliminary data.</text>
</comment>
<dbReference type="Proteomes" id="UP000325415">
    <property type="component" value="Unassembled WGS sequence"/>
</dbReference>
<proteinExistence type="predicted"/>
<name>A0A5N6S9U8_9BIFI</name>